<dbReference type="Proteomes" id="UP001457282">
    <property type="component" value="Unassembled WGS sequence"/>
</dbReference>
<evidence type="ECO:0000256" key="3">
    <source>
        <dbReference type="ARBA" id="ARBA00020256"/>
    </source>
</evidence>
<dbReference type="Gene3D" id="3.40.50.300">
    <property type="entry name" value="P-loop containing nucleotide triphosphate hydrolases"/>
    <property type="match status" value="1"/>
</dbReference>
<keyword evidence="6" id="KW-0547">Nucleotide-binding</keyword>
<keyword evidence="15" id="KW-1185">Reference proteome</keyword>
<dbReference type="SUPFAM" id="SSF52540">
    <property type="entry name" value="P-loop containing nucleoside triphosphate hydrolases"/>
    <property type="match status" value="1"/>
</dbReference>
<dbReference type="InterPro" id="IPR000726">
    <property type="entry name" value="Glyco_hydro_19_cat"/>
</dbReference>
<protein>
    <recommendedName>
        <fullName evidence="3">Signal recognition particle receptor subunit beta</fullName>
    </recommendedName>
</protein>
<dbReference type="InterPro" id="IPR027417">
    <property type="entry name" value="P-loop_NTPase"/>
</dbReference>
<comment type="similarity">
    <text evidence="2">Belongs to the SRP receptor beta subunit family.</text>
</comment>
<comment type="subcellular location">
    <subcellularLocation>
        <location evidence="1">Endoplasmic reticulum membrane</location>
        <topology evidence="1">Single-pass membrane protein</topology>
    </subcellularLocation>
</comment>
<dbReference type="GO" id="GO:0004568">
    <property type="term" value="F:chitinase activity"/>
    <property type="evidence" value="ECO:0007669"/>
    <property type="project" value="InterPro"/>
</dbReference>
<evidence type="ECO:0000256" key="7">
    <source>
        <dbReference type="ARBA" id="ARBA00022824"/>
    </source>
</evidence>
<evidence type="ECO:0000256" key="10">
    <source>
        <dbReference type="ARBA" id="ARBA00023136"/>
    </source>
</evidence>
<keyword evidence="10" id="KW-0472">Membrane</keyword>
<evidence type="ECO:0000256" key="6">
    <source>
        <dbReference type="ARBA" id="ARBA00022741"/>
    </source>
</evidence>
<evidence type="ECO:0000256" key="8">
    <source>
        <dbReference type="ARBA" id="ARBA00022989"/>
    </source>
</evidence>
<keyword evidence="9" id="KW-0342">GTP-binding</keyword>
<dbReference type="GO" id="GO:0005525">
    <property type="term" value="F:GTP binding"/>
    <property type="evidence" value="ECO:0007669"/>
    <property type="project" value="UniProtKB-KW"/>
</dbReference>
<evidence type="ECO:0000313" key="15">
    <source>
        <dbReference type="Proteomes" id="UP001457282"/>
    </source>
</evidence>
<evidence type="ECO:0000256" key="12">
    <source>
        <dbReference type="SAM" id="MobiDB-lite"/>
    </source>
</evidence>
<dbReference type="Gene3D" id="3.30.20.10">
    <property type="entry name" value="Endochitinase, domain 2"/>
    <property type="match status" value="1"/>
</dbReference>
<gene>
    <name evidence="14" type="ORF">M0R45_019463</name>
</gene>
<keyword evidence="11" id="KW-0675">Receptor</keyword>
<dbReference type="Gene3D" id="1.10.530.10">
    <property type="match status" value="1"/>
</dbReference>
<dbReference type="SUPFAM" id="SSF53955">
    <property type="entry name" value="Lysozyme-like"/>
    <property type="match status" value="1"/>
</dbReference>
<comment type="caution">
    <text evidence="14">The sequence shown here is derived from an EMBL/GenBank/DDBJ whole genome shotgun (WGS) entry which is preliminary data.</text>
</comment>
<dbReference type="GO" id="GO:0016998">
    <property type="term" value="P:cell wall macromolecule catabolic process"/>
    <property type="evidence" value="ECO:0007669"/>
    <property type="project" value="InterPro"/>
</dbReference>
<dbReference type="EMBL" id="JBEDUW010000004">
    <property type="protein sequence ID" value="KAK9932217.1"/>
    <property type="molecule type" value="Genomic_DNA"/>
</dbReference>
<keyword evidence="8" id="KW-1133">Transmembrane helix</keyword>
<dbReference type="AlphaFoldDB" id="A0AAW1X6A5"/>
<reference evidence="14 15" key="1">
    <citation type="journal article" date="2023" name="G3 (Bethesda)">
        <title>A chromosome-length genome assembly and annotation of blackberry (Rubus argutus, cv. 'Hillquist').</title>
        <authorList>
            <person name="Bruna T."/>
            <person name="Aryal R."/>
            <person name="Dudchenko O."/>
            <person name="Sargent D.J."/>
            <person name="Mead D."/>
            <person name="Buti M."/>
            <person name="Cavallini A."/>
            <person name="Hytonen T."/>
            <person name="Andres J."/>
            <person name="Pham M."/>
            <person name="Weisz D."/>
            <person name="Mascagni F."/>
            <person name="Usai G."/>
            <person name="Natali L."/>
            <person name="Bassil N."/>
            <person name="Fernandez G.E."/>
            <person name="Lomsadze A."/>
            <person name="Armour M."/>
            <person name="Olukolu B."/>
            <person name="Poorten T."/>
            <person name="Britton C."/>
            <person name="Davik J."/>
            <person name="Ashrafi H."/>
            <person name="Aiden E.L."/>
            <person name="Borodovsky M."/>
            <person name="Worthington M."/>
        </authorList>
    </citation>
    <scope>NUCLEOTIDE SEQUENCE [LARGE SCALE GENOMIC DNA]</scope>
    <source>
        <strain evidence="14">PI 553951</strain>
    </source>
</reference>
<evidence type="ECO:0000256" key="4">
    <source>
        <dbReference type="ARBA" id="ARBA00022669"/>
    </source>
</evidence>
<dbReference type="Pfam" id="PF09439">
    <property type="entry name" value="SRPRB"/>
    <property type="match status" value="1"/>
</dbReference>
<name>A0AAW1X6A5_RUBAR</name>
<evidence type="ECO:0000313" key="14">
    <source>
        <dbReference type="EMBL" id="KAK9932217.1"/>
    </source>
</evidence>
<dbReference type="GO" id="GO:0008061">
    <property type="term" value="F:chitin binding"/>
    <property type="evidence" value="ECO:0007669"/>
    <property type="project" value="UniProtKB-KW"/>
</dbReference>
<dbReference type="Pfam" id="PF00182">
    <property type="entry name" value="Glyco_hydro_19"/>
    <property type="match status" value="1"/>
</dbReference>
<evidence type="ECO:0000256" key="5">
    <source>
        <dbReference type="ARBA" id="ARBA00022692"/>
    </source>
</evidence>
<accession>A0AAW1X6A5</accession>
<dbReference type="GO" id="GO:0005789">
    <property type="term" value="C:endoplasmic reticulum membrane"/>
    <property type="evidence" value="ECO:0007669"/>
    <property type="project" value="UniProtKB-SubCell"/>
</dbReference>
<feature type="region of interest" description="Disordered" evidence="12">
    <location>
        <begin position="1"/>
        <end position="20"/>
    </location>
</feature>
<organism evidence="14 15">
    <name type="scientific">Rubus argutus</name>
    <name type="common">Southern blackberry</name>
    <dbReference type="NCBI Taxonomy" id="59490"/>
    <lineage>
        <taxon>Eukaryota</taxon>
        <taxon>Viridiplantae</taxon>
        <taxon>Streptophyta</taxon>
        <taxon>Embryophyta</taxon>
        <taxon>Tracheophyta</taxon>
        <taxon>Spermatophyta</taxon>
        <taxon>Magnoliopsida</taxon>
        <taxon>eudicotyledons</taxon>
        <taxon>Gunneridae</taxon>
        <taxon>Pentapetalae</taxon>
        <taxon>rosids</taxon>
        <taxon>fabids</taxon>
        <taxon>Rosales</taxon>
        <taxon>Rosaceae</taxon>
        <taxon>Rosoideae</taxon>
        <taxon>Rosoideae incertae sedis</taxon>
        <taxon>Rubus</taxon>
    </lineage>
</organism>
<evidence type="ECO:0000256" key="11">
    <source>
        <dbReference type="ARBA" id="ARBA00023170"/>
    </source>
</evidence>
<evidence type="ECO:0000256" key="9">
    <source>
        <dbReference type="ARBA" id="ARBA00023134"/>
    </source>
</evidence>
<sequence>MHARDAEAGADSSEASEPMVMAVSPFGARRPLRDGSSRQGTVTSMEPNEGTFVLQYEKSKNGKLEPVHLVDVPGHSLLRPKLDETSCLKQLGIVFVVDALEFLPNLRAASEYLYDILTKASVVKKRIPILILCNKIDIVTAHSKEFIRKQVEKEMRTQAAPGRTFIPGYLLEALTSFDQFGKIGSIDDSKREIAAFFGHVTHETFHFCYIEEIDGASKDYCDETNTEYPCNPTKVTTGADPSNYRGTSITVRPERVLGSTD</sequence>
<feature type="domain" description="Glycoside hydrolase family 19 catalytic" evidence="13">
    <location>
        <begin position="158"/>
        <end position="241"/>
    </location>
</feature>
<keyword evidence="5" id="KW-0812">Transmembrane</keyword>
<keyword evidence="4" id="KW-0147">Chitin-binding</keyword>
<keyword evidence="7" id="KW-0256">Endoplasmic reticulum</keyword>
<evidence type="ECO:0000256" key="2">
    <source>
        <dbReference type="ARBA" id="ARBA00005619"/>
    </source>
</evidence>
<dbReference type="InterPro" id="IPR019009">
    <property type="entry name" value="SRP_receptor_beta_su"/>
</dbReference>
<dbReference type="GO" id="GO:0006032">
    <property type="term" value="P:chitin catabolic process"/>
    <property type="evidence" value="ECO:0007669"/>
    <property type="project" value="InterPro"/>
</dbReference>
<dbReference type="PANTHER" id="PTHR22595:SF193">
    <property type="entry name" value="ENDOCHITINASE EP3"/>
    <property type="match status" value="1"/>
</dbReference>
<dbReference type="PANTHER" id="PTHR22595">
    <property type="entry name" value="CHITINASE-RELATED"/>
    <property type="match status" value="1"/>
</dbReference>
<proteinExistence type="inferred from homology"/>
<dbReference type="InterPro" id="IPR023346">
    <property type="entry name" value="Lysozyme-like_dom_sf"/>
</dbReference>
<evidence type="ECO:0000256" key="1">
    <source>
        <dbReference type="ARBA" id="ARBA00004389"/>
    </source>
</evidence>
<evidence type="ECO:0000259" key="13">
    <source>
        <dbReference type="Pfam" id="PF00182"/>
    </source>
</evidence>